<dbReference type="Proteomes" id="UP001518925">
    <property type="component" value="Unassembled WGS sequence"/>
</dbReference>
<keyword evidence="2" id="KW-1003">Cell membrane</keyword>
<dbReference type="EMBL" id="JAFELM010000013">
    <property type="protein sequence ID" value="MBM6616492.1"/>
    <property type="molecule type" value="Genomic_DNA"/>
</dbReference>
<sequence length="275" mass="30899">MFKDKPLLIELWKRFKNDEVAGLSAELAYFFLLSLFPFLIFLITLIGYLPLSQDDLLGMINQYAPGESMKIIQTTLEGIVQKQNGGLLSFGIIFTIWSASNGLNAVIRAFNRAYDVKETRHFLVARLMSVLLTIAMIIVIVIALLLPVFGQKIGVFVFSAFGLSETFLAIWNAARWIGSFVILFIVFSCLYYFAPNKHLHWKEVFTGAFFATLGWILVSTGFSYYVGTFGNYSATYGSLGGIIVLMIWFYLSGMIILLGGELNASLNCFREKNTE</sequence>
<dbReference type="NCBIfam" id="TIGR00765">
    <property type="entry name" value="yihY_not_rbn"/>
    <property type="match status" value="1"/>
</dbReference>
<proteinExistence type="predicted"/>
<comment type="subcellular location">
    <subcellularLocation>
        <location evidence="1">Cell membrane</location>
        <topology evidence="1">Multi-pass membrane protein</topology>
    </subcellularLocation>
</comment>
<dbReference type="Pfam" id="PF03631">
    <property type="entry name" value="Virul_fac_BrkB"/>
    <property type="match status" value="1"/>
</dbReference>
<evidence type="ECO:0000313" key="7">
    <source>
        <dbReference type="EMBL" id="MBM6616492.1"/>
    </source>
</evidence>
<feature type="transmembrane region" description="Helical" evidence="6">
    <location>
        <begin position="176"/>
        <end position="193"/>
    </location>
</feature>
<keyword evidence="8" id="KW-1185">Reference proteome</keyword>
<dbReference type="RefSeq" id="WP_204201882.1">
    <property type="nucleotide sequence ID" value="NZ_JAFELM010000013.1"/>
</dbReference>
<name>A0ABS2DDG2_9BACI</name>
<feature type="transmembrane region" description="Helical" evidence="6">
    <location>
        <begin position="205"/>
        <end position="226"/>
    </location>
</feature>
<feature type="transmembrane region" description="Helical" evidence="6">
    <location>
        <begin position="87"/>
        <end position="107"/>
    </location>
</feature>
<evidence type="ECO:0000313" key="8">
    <source>
        <dbReference type="Proteomes" id="UP001518925"/>
    </source>
</evidence>
<keyword evidence="5 6" id="KW-0472">Membrane</keyword>
<evidence type="ECO:0000256" key="4">
    <source>
        <dbReference type="ARBA" id="ARBA00022989"/>
    </source>
</evidence>
<dbReference type="PIRSF" id="PIRSF035875">
    <property type="entry name" value="RNase_BN"/>
    <property type="match status" value="1"/>
</dbReference>
<feature type="transmembrane region" description="Helical" evidence="6">
    <location>
        <begin position="153"/>
        <end position="170"/>
    </location>
</feature>
<keyword evidence="4 6" id="KW-1133">Transmembrane helix</keyword>
<reference evidence="7 8" key="1">
    <citation type="submission" date="2021-02" db="EMBL/GenBank/DDBJ databases">
        <title>Bacillus sp. RD4P76, an endophyte from a halophyte.</title>
        <authorList>
            <person name="Sun J.-Q."/>
        </authorList>
    </citation>
    <scope>NUCLEOTIDE SEQUENCE [LARGE SCALE GENOMIC DNA]</scope>
    <source>
        <strain evidence="7 8">RD4P76</strain>
    </source>
</reference>
<dbReference type="PANTHER" id="PTHR30213:SF0">
    <property type="entry name" value="UPF0761 MEMBRANE PROTEIN YIHY"/>
    <property type="match status" value="1"/>
</dbReference>
<protein>
    <submittedName>
        <fullName evidence="7">YihY/virulence factor BrkB family protein</fullName>
    </submittedName>
</protein>
<feature type="transmembrane region" description="Helical" evidence="6">
    <location>
        <begin position="27"/>
        <end position="49"/>
    </location>
</feature>
<evidence type="ECO:0000256" key="5">
    <source>
        <dbReference type="ARBA" id="ARBA00023136"/>
    </source>
</evidence>
<organism evidence="7 8">
    <name type="scientific">Bacillus suaedaesalsae</name>
    <dbReference type="NCBI Taxonomy" id="2810349"/>
    <lineage>
        <taxon>Bacteria</taxon>
        <taxon>Bacillati</taxon>
        <taxon>Bacillota</taxon>
        <taxon>Bacilli</taxon>
        <taxon>Bacillales</taxon>
        <taxon>Bacillaceae</taxon>
        <taxon>Bacillus</taxon>
    </lineage>
</organism>
<feature type="transmembrane region" description="Helical" evidence="6">
    <location>
        <begin position="238"/>
        <end position="260"/>
    </location>
</feature>
<feature type="transmembrane region" description="Helical" evidence="6">
    <location>
        <begin position="127"/>
        <end position="146"/>
    </location>
</feature>
<dbReference type="InterPro" id="IPR017039">
    <property type="entry name" value="Virul_fac_BrkB"/>
</dbReference>
<accession>A0ABS2DDG2</accession>
<gene>
    <name evidence="7" type="ORF">JR050_02195</name>
</gene>
<evidence type="ECO:0000256" key="1">
    <source>
        <dbReference type="ARBA" id="ARBA00004651"/>
    </source>
</evidence>
<comment type="caution">
    <text evidence="7">The sequence shown here is derived from an EMBL/GenBank/DDBJ whole genome shotgun (WGS) entry which is preliminary data.</text>
</comment>
<evidence type="ECO:0000256" key="2">
    <source>
        <dbReference type="ARBA" id="ARBA00022475"/>
    </source>
</evidence>
<evidence type="ECO:0000256" key="6">
    <source>
        <dbReference type="SAM" id="Phobius"/>
    </source>
</evidence>
<dbReference type="PANTHER" id="PTHR30213">
    <property type="entry name" value="INNER MEMBRANE PROTEIN YHJD"/>
    <property type="match status" value="1"/>
</dbReference>
<evidence type="ECO:0000256" key="3">
    <source>
        <dbReference type="ARBA" id="ARBA00022692"/>
    </source>
</evidence>
<keyword evidence="3 6" id="KW-0812">Transmembrane</keyword>